<feature type="domain" description="Granulins" evidence="6">
    <location>
        <begin position="246"/>
        <end position="259"/>
    </location>
</feature>
<evidence type="ECO:0000256" key="5">
    <source>
        <dbReference type="SAM" id="SignalP"/>
    </source>
</evidence>
<evidence type="ECO:0000256" key="4">
    <source>
        <dbReference type="ARBA" id="ARBA00023157"/>
    </source>
</evidence>
<dbReference type="Gene3D" id="2.10.25.160">
    <property type="entry name" value="Granulin"/>
    <property type="match status" value="3"/>
</dbReference>
<evidence type="ECO:0000259" key="6">
    <source>
        <dbReference type="PROSITE" id="PS00799"/>
    </source>
</evidence>
<name>A0A131Z1S4_RHIAP</name>
<evidence type="ECO:0000256" key="3">
    <source>
        <dbReference type="ARBA" id="ARBA00022525"/>
    </source>
</evidence>
<dbReference type="PANTHER" id="PTHR12274">
    <property type="entry name" value="GRANULIN"/>
    <property type="match status" value="1"/>
</dbReference>
<feature type="chain" id="PRO_5007286459" evidence="5">
    <location>
        <begin position="34"/>
        <end position="286"/>
    </location>
</feature>
<sequence length="286" mass="30255">MRYCQRLQHNQSGETMVPAIYVFVALLAGLVAATQKTCPDGSICNTGDTCCKLGSRRYTCCPLPNAVCCPDREHCCPSGYACDNETDACKPPDTGGVARAVFLTQALGGSLNRQAESYVVCGLQGKTVCPSSHTCCTMTLGNVTTHSCCPSRDAVCCADGRHCCPKRTTCDLAAGRCINNEVDVPGTRTLRLTPAKQYGKESAPRPVKGVIVPCSDGRSHCPDGYTCCVAPSGSYSCCPLKDAVCCDDNVHCCPHGTVCNPDRGACQKEGLLHVQWSTKVPATPLS</sequence>
<evidence type="ECO:0000256" key="2">
    <source>
        <dbReference type="ARBA" id="ARBA00010093"/>
    </source>
</evidence>
<feature type="domain" description="Granulins" evidence="6">
    <location>
        <begin position="157"/>
        <end position="170"/>
    </location>
</feature>
<dbReference type="SUPFAM" id="SSF57277">
    <property type="entry name" value="Granulin repeat"/>
    <property type="match status" value="2"/>
</dbReference>
<comment type="subcellular location">
    <subcellularLocation>
        <location evidence="1">Secreted</location>
    </subcellularLocation>
</comment>
<protein>
    <submittedName>
        <fullName evidence="7">Vitellogenin receptor</fullName>
    </submittedName>
</protein>
<dbReference type="InterPro" id="IPR000118">
    <property type="entry name" value="Granulin"/>
</dbReference>
<feature type="signal peptide" evidence="5">
    <location>
        <begin position="1"/>
        <end position="33"/>
    </location>
</feature>
<evidence type="ECO:0000313" key="7">
    <source>
        <dbReference type="EMBL" id="JAP85374.1"/>
    </source>
</evidence>
<keyword evidence="5" id="KW-0732">Signal</keyword>
<dbReference type="AlphaFoldDB" id="A0A131Z1S4"/>
<keyword evidence="4" id="KW-1015">Disulfide bond</keyword>
<dbReference type="GO" id="GO:0005576">
    <property type="term" value="C:extracellular region"/>
    <property type="evidence" value="ECO:0007669"/>
    <property type="project" value="UniProtKB-SubCell"/>
</dbReference>
<dbReference type="PANTHER" id="PTHR12274:SF3">
    <property type="entry name" value="PROGRANULIN"/>
    <property type="match status" value="1"/>
</dbReference>
<evidence type="ECO:0000256" key="1">
    <source>
        <dbReference type="ARBA" id="ARBA00004613"/>
    </source>
</evidence>
<keyword evidence="3" id="KW-0964">Secreted</keyword>
<dbReference type="Pfam" id="PF00396">
    <property type="entry name" value="Granulin"/>
    <property type="match status" value="3"/>
</dbReference>
<dbReference type="EMBL" id="GEDV01003183">
    <property type="protein sequence ID" value="JAP85374.1"/>
    <property type="molecule type" value="Transcribed_RNA"/>
</dbReference>
<reference evidence="7" key="1">
    <citation type="journal article" date="2016" name="Ticks Tick Borne Dis.">
        <title>De novo assembly and annotation of the salivary gland transcriptome of Rhipicephalus appendiculatus male and female ticks during blood feeding.</title>
        <authorList>
            <person name="de Castro M.H."/>
            <person name="de Klerk D."/>
            <person name="Pienaar R."/>
            <person name="Latif A.A."/>
            <person name="Rees D.J."/>
            <person name="Mans B.J."/>
        </authorList>
    </citation>
    <scope>NUCLEOTIDE SEQUENCE</scope>
    <source>
        <tissue evidence="7">Salivary glands</tissue>
    </source>
</reference>
<organism evidence="7">
    <name type="scientific">Rhipicephalus appendiculatus</name>
    <name type="common">Brown ear tick</name>
    <dbReference type="NCBI Taxonomy" id="34631"/>
    <lineage>
        <taxon>Eukaryota</taxon>
        <taxon>Metazoa</taxon>
        <taxon>Ecdysozoa</taxon>
        <taxon>Arthropoda</taxon>
        <taxon>Chelicerata</taxon>
        <taxon>Arachnida</taxon>
        <taxon>Acari</taxon>
        <taxon>Parasitiformes</taxon>
        <taxon>Ixodida</taxon>
        <taxon>Ixodoidea</taxon>
        <taxon>Ixodidae</taxon>
        <taxon>Rhipicephalinae</taxon>
        <taxon>Rhipicephalus</taxon>
        <taxon>Rhipicephalus</taxon>
    </lineage>
</organism>
<dbReference type="SMART" id="SM00277">
    <property type="entry name" value="GRAN"/>
    <property type="match status" value="3"/>
</dbReference>
<comment type="similarity">
    <text evidence="2">Belongs to the granulin family.</text>
</comment>
<dbReference type="InterPro" id="IPR039036">
    <property type="entry name" value="Granulin_fam"/>
</dbReference>
<keyword evidence="7" id="KW-0675">Receptor</keyword>
<dbReference type="PROSITE" id="PS00799">
    <property type="entry name" value="GRANULINS"/>
    <property type="match status" value="3"/>
</dbReference>
<proteinExistence type="inferred from homology"/>
<accession>A0A131Z1S4</accession>
<dbReference type="InterPro" id="IPR037277">
    <property type="entry name" value="Granulin_sf"/>
</dbReference>
<feature type="domain" description="Granulins" evidence="6">
    <location>
        <begin position="69"/>
        <end position="82"/>
    </location>
</feature>